<dbReference type="EMBL" id="MU070459">
    <property type="protein sequence ID" value="KAF5827640.1"/>
    <property type="molecule type" value="Genomic_DNA"/>
</dbReference>
<dbReference type="Proteomes" id="UP000815325">
    <property type="component" value="Unassembled WGS sequence"/>
</dbReference>
<name>A0ABQ7FZ59_DUNSA</name>
<sequence length="180" mass="20406">MSKEGEPKRRQGIQCRKHRKLSEQIEECQGRWFKEAVCASMYEADPVQMGMVGSMLMNGYGCEPNVHEAAKWLYQASKRGCVMPSSYQLPKQPLPPPDVLKHLPPLPPSVQLRHFEQQGYSRRTSETDAHSKRQEGSQNGLSLYKSDEMFLKEQMNHHRQFGGPLKKGNKSSSSSGGEDQ</sequence>
<keyword evidence="3" id="KW-1185">Reference proteome</keyword>
<evidence type="ECO:0000313" key="3">
    <source>
        <dbReference type="Proteomes" id="UP000815325"/>
    </source>
</evidence>
<feature type="compositionally biased region" description="Basic and acidic residues" evidence="1">
    <location>
        <begin position="145"/>
        <end position="156"/>
    </location>
</feature>
<accession>A0ABQ7FZ59</accession>
<feature type="compositionally biased region" description="Basic and acidic residues" evidence="1">
    <location>
        <begin position="123"/>
        <end position="135"/>
    </location>
</feature>
<evidence type="ECO:0000256" key="1">
    <source>
        <dbReference type="SAM" id="MobiDB-lite"/>
    </source>
</evidence>
<gene>
    <name evidence="2" type="ORF">DUNSADRAFT_323</name>
</gene>
<protein>
    <submittedName>
        <fullName evidence="2">Uncharacterized protein</fullName>
    </submittedName>
</protein>
<organism evidence="2 3">
    <name type="scientific">Dunaliella salina</name>
    <name type="common">Green alga</name>
    <name type="synonym">Protococcus salinus</name>
    <dbReference type="NCBI Taxonomy" id="3046"/>
    <lineage>
        <taxon>Eukaryota</taxon>
        <taxon>Viridiplantae</taxon>
        <taxon>Chlorophyta</taxon>
        <taxon>core chlorophytes</taxon>
        <taxon>Chlorophyceae</taxon>
        <taxon>CS clade</taxon>
        <taxon>Chlamydomonadales</taxon>
        <taxon>Dunaliellaceae</taxon>
        <taxon>Dunaliella</taxon>
    </lineage>
</organism>
<feature type="compositionally biased region" description="Low complexity" evidence="1">
    <location>
        <begin position="162"/>
        <end position="180"/>
    </location>
</feature>
<evidence type="ECO:0000313" key="2">
    <source>
        <dbReference type="EMBL" id="KAF5827640.1"/>
    </source>
</evidence>
<proteinExistence type="predicted"/>
<feature type="region of interest" description="Disordered" evidence="1">
    <location>
        <begin position="117"/>
        <end position="180"/>
    </location>
</feature>
<reference evidence="2" key="1">
    <citation type="submission" date="2017-08" db="EMBL/GenBank/DDBJ databases">
        <authorList>
            <person name="Polle J.E."/>
            <person name="Barry K."/>
            <person name="Cushman J."/>
            <person name="Schmutz J."/>
            <person name="Tran D."/>
            <person name="Hathwaick L.T."/>
            <person name="Yim W.C."/>
            <person name="Jenkins J."/>
            <person name="Mckie-Krisberg Z.M."/>
            <person name="Prochnik S."/>
            <person name="Lindquist E."/>
            <person name="Dockter R.B."/>
            <person name="Adam C."/>
            <person name="Molina H."/>
            <person name="Bunkerborg J."/>
            <person name="Jin E."/>
            <person name="Buchheim M."/>
            <person name="Magnuson J."/>
        </authorList>
    </citation>
    <scope>NUCLEOTIDE SEQUENCE</scope>
    <source>
        <strain evidence="2">CCAP 19/18</strain>
    </source>
</reference>
<comment type="caution">
    <text evidence="2">The sequence shown here is derived from an EMBL/GenBank/DDBJ whole genome shotgun (WGS) entry which is preliminary data.</text>
</comment>